<evidence type="ECO:0000256" key="5">
    <source>
        <dbReference type="ARBA" id="ARBA00022553"/>
    </source>
</evidence>
<keyword evidence="10" id="KW-0812">Transmembrane</keyword>
<evidence type="ECO:0000259" key="12">
    <source>
        <dbReference type="PROSITE" id="PS50885"/>
    </source>
</evidence>
<keyword evidence="9" id="KW-0067">ATP-binding</keyword>
<dbReference type="InterPro" id="IPR004358">
    <property type="entry name" value="Sig_transdc_His_kin-like_C"/>
</dbReference>
<comment type="subcellular location">
    <subcellularLocation>
        <location evidence="2">Cell membrane</location>
        <topology evidence="2">Multi-pass membrane protein</topology>
    </subcellularLocation>
</comment>
<dbReference type="InterPro" id="IPR050980">
    <property type="entry name" value="2C_sensor_his_kinase"/>
</dbReference>
<dbReference type="PANTHER" id="PTHR44936">
    <property type="entry name" value="SENSOR PROTEIN CREC"/>
    <property type="match status" value="1"/>
</dbReference>
<keyword evidence="7" id="KW-0547">Nucleotide-binding</keyword>
<dbReference type="SMART" id="SM00387">
    <property type="entry name" value="HATPase_c"/>
    <property type="match status" value="1"/>
</dbReference>
<keyword evidence="6 13" id="KW-0808">Transferase</keyword>
<gene>
    <name evidence="13" type="primary">rstB</name>
    <name evidence="13" type="ORF">AB6T85_01950</name>
</gene>
<keyword evidence="14" id="KW-1185">Reference proteome</keyword>
<dbReference type="Pfam" id="PF02518">
    <property type="entry name" value="HATPase_c"/>
    <property type="match status" value="1"/>
</dbReference>
<dbReference type="PROSITE" id="PS50109">
    <property type="entry name" value="HIS_KIN"/>
    <property type="match status" value="1"/>
</dbReference>
<dbReference type="Proteomes" id="UP001565243">
    <property type="component" value="Unassembled WGS sequence"/>
</dbReference>
<comment type="caution">
    <text evidence="13">The sequence shown here is derived from an EMBL/GenBank/DDBJ whole genome shotgun (WGS) entry which is preliminary data.</text>
</comment>
<evidence type="ECO:0000256" key="6">
    <source>
        <dbReference type="ARBA" id="ARBA00022679"/>
    </source>
</evidence>
<dbReference type="SUPFAM" id="SSF47384">
    <property type="entry name" value="Homodimeric domain of signal transducing histidine kinase"/>
    <property type="match status" value="1"/>
</dbReference>
<evidence type="ECO:0000313" key="14">
    <source>
        <dbReference type="Proteomes" id="UP001565243"/>
    </source>
</evidence>
<proteinExistence type="predicted"/>
<dbReference type="Pfam" id="PF00512">
    <property type="entry name" value="HisKA"/>
    <property type="match status" value="1"/>
</dbReference>
<reference evidence="13 14" key="1">
    <citation type="submission" date="2024-07" db="EMBL/GenBank/DDBJ databases">
        <authorList>
            <person name="Hebao G."/>
        </authorList>
    </citation>
    <scope>NUCLEOTIDE SEQUENCE [LARGE SCALE GENOMIC DNA]</scope>
    <source>
        <strain evidence="13 14">ACCC 02193</strain>
    </source>
</reference>
<protein>
    <recommendedName>
        <fullName evidence="3">histidine kinase</fullName>
        <ecNumber evidence="3">2.7.13.3</ecNumber>
    </recommendedName>
</protein>
<dbReference type="EC" id="2.7.13.3" evidence="3"/>
<dbReference type="GO" id="GO:0004673">
    <property type="term" value="F:protein histidine kinase activity"/>
    <property type="evidence" value="ECO:0007669"/>
    <property type="project" value="UniProtKB-EC"/>
</dbReference>
<dbReference type="CDD" id="cd16939">
    <property type="entry name" value="HATPase_RstB-like"/>
    <property type="match status" value="1"/>
</dbReference>
<organism evidence="13 14">
    <name type="scientific">Erwinia aeris</name>
    <dbReference type="NCBI Taxonomy" id="3239803"/>
    <lineage>
        <taxon>Bacteria</taxon>
        <taxon>Pseudomonadati</taxon>
        <taxon>Pseudomonadota</taxon>
        <taxon>Gammaproteobacteria</taxon>
        <taxon>Enterobacterales</taxon>
        <taxon>Erwiniaceae</taxon>
        <taxon>Erwinia</taxon>
    </lineage>
</organism>
<keyword evidence="4" id="KW-1003">Cell membrane</keyword>
<evidence type="ECO:0000259" key="11">
    <source>
        <dbReference type="PROSITE" id="PS50109"/>
    </source>
</evidence>
<dbReference type="Pfam" id="PF00672">
    <property type="entry name" value="HAMP"/>
    <property type="match status" value="1"/>
</dbReference>
<evidence type="ECO:0000256" key="2">
    <source>
        <dbReference type="ARBA" id="ARBA00004651"/>
    </source>
</evidence>
<feature type="transmembrane region" description="Helical" evidence="10">
    <location>
        <begin position="136"/>
        <end position="157"/>
    </location>
</feature>
<dbReference type="InterPro" id="IPR003594">
    <property type="entry name" value="HATPase_dom"/>
</dbReference>
<comment type="catalytic activity">
    <reaction evidence="1">
        <text>ATP + protein L-histidine = ADP + protein N-phospho-L-histidine.</text>
        <dbReference type="EC" id="2.7.13.3"/>
    </reaction>
</comment>
<dbReference type="CDD" id="cd06225">
    <property type="entry name" value="HAMP"/>
    <property type="match status" value="1"/>
</dbReference>
<keyword evidence="8 13" id="KW-0418">Kinase</keyword>
<keyword evidence="10" id="KW-0472">Membrane</keyword>
<evidence type="ECO:0000256" key="8">
    <source>
        <dbReference type="ARBA" id="ARBA00022777"/>
    </source>
</evidence>
<dbReference type="CDD" id="cd00082">
    <property type="entry name" value="HisKA"/>
    <property type="match status" value="1"/>
</dbReference>
<dbReference type="EMBL" id="JBGFFX010000001">
    <property type="protein sequence ID" value="MEY8769205.1"/>
    <property type="molecule type" value="Genomic_DNA"/>
</dbReference>
<dbReference type="Gene3D" id="3.30.565.10">
    <property type="entry name" value="Histidine kinase-like ATPase, C-terminal domain"/>
    <property type="match status" value="1"/>
</dbReference>
<dbReference type="Gene3D" id="1.10.287.130">
    <property type="match status" value="1"/>
</dbReference>
<evidence type="ECO:0000256" key="7">
    <source>
        <dbReference type="ARBA" id="ARBA00022741"/>
    </source>
</evidence>
<dbReference type="SMART" id="SM00304">
    <property type="entry name" value="HAMP"/>
    <property type="match status" value="1"/>
</dbReference>
<dbReference type="InterPro" id="IPR036097">
    <property type="entry name" value="HisK_dim/P_sf"/>
</dbReference>
<keyword evidence="5" id="KW-0597">Phosphoprotein</keyword>
<name>A0ABV4E2X1_9GAMM</name>
<dbReference type="RefSeq" id="WP_253453955.1">
    <property type="nucleotide sequence ID" value="NZ_JBGFFX010000001.1"/>
</dbReference>
<evidence type="ECO:0000256" key="10">
    <source>
        <dbReference type="SAM" id="Phobius"/>
    </source>
</evidence>
<dbReference type="InterPro" id="IPR003661">
    <property type="entry name" value="HisK_dim/P_dom"/>
</dbReference>
<sequence length="433" mass="49329">MKKLFIQFYLLLFVCFLVMAMLVGLVYKFTAERAGRESMDDLMKSSLYLMRSELREIPPRDWNKTIDNLDLNLSFKLHIEPMNKYQLDAPTMRRLRAGGIVALDDEYTFLQHIPRSHYVLAVGPIPYLFFLHEMRILDIVLLAFIGISLALPVFIWMRPHWKDMLRLESAAQRFGQGHLDERIHFDNASSLLRLGVAFNQMADNINTLVVSKKQLIDGIAHELRTPLVRLRYRLEMSDNLSASEAAALNRDIGQLESLIEELLTYARLDRPKVDLHLQSLDLAAWLSERLDDIRMVHPEFTLELDTPQRQNLGVADTRLMERVLDNLVNNALRYARQRLRVGLWFDGDTACLQVEDDGPGIPLAERERVFEPFVRLDPSRDRATGGCGLGLAIVHSVAQAFGGTVTIDASPLGGASVRFCWPVDLPLTPPRAV</sequence>
<dbReference type="PANTHER" id="PTHR44936:SF10">
    <property type="entry name" value="SENSOR PROTEIN RSTB"/>
    <property type="match status" value="1"/>
</dbReference>
<evidence type="ECO:0000313" key="13">
    <source>
        <dbReference type="EMBL" id="MEY8769205.1"/>
    </source>
</evidence>
<evidence type="ECO:0000256" key="3">
    <source>
        <dbReference type="ARBA" id="ARBA00012438"/>
    </source>
</evidence>
<keyword evidence="10" id="KW-1133">Transmembrane helix</keyword>
<dbReference type="InterPro" id="IPR003660">
    <property type="entry name" value="HAMP_dom"/>
</dbReference>
<dbReference type="InterPro" id="IPR036890">
    <property type="entry name" value="HATPase_C_sf"/>
</dbReference>
<dbReference type="InterPro" id="IPR005467">
    <property type="entry name" value="His_kinase_dom"/>
</dbReference>
<evidence type="ECO:0000256" key="1">
    <source>
        <dbReference type="ARBA" id="ARBA00000085"/>
    </source>
</evidence>
<feature type="transmembrane region" description="Helical" evidence="10">
    <location>
        <begin position="6"/>
        <end position="27"/>
    </location>
</feature>
<accession>A0ABV4E2X1</accession>
<feature type="domain" description="Histidine kinase" evidence="11">
    <location>
        <begin position="218"/>
        <end position="425"/>
    </location>
</feature>
<dbReference type="PRINTS" id="PR00344">
    <property type="entry name" value="BCTRLSENSOR"/>
</dbReference>
<evidence type="ECO:0000256" key="9">
    <source>
        <dbReference type="ARBA" id="ARBA00022840"/>
    </source>
</evidence>
<dbReference type="SUPFAM" id="SSF55874">
    <property type="entry name" value="ATPase domain of HSP90 chaperone/DNA topoisomerase II/histidine kinase"/>
    <property type="match status" value="1"/>
</dbReference>
<dbReference type="NCBIfam" id="NF007898">
    <property type="entry name" value="PRK10604.1"/>
    <property type="match status" value="1"/>
</dbReference>
<evidence type="ECO:0000256" key="4">
    <source>
        <dbReference type="ARBA" id="ARBA00022475"/>
    </source>
</evidence>
<dbReference type="PROSITE" id="PS50885">
    <property type="entry name" value="HAMP"/>
    <property type="match status" value="1"/>
</dbReference>
<feature type="domain" description="HAMP" evidence="12">
    <location>
        <begin position="158"/>
        <end position="210"/>
    </location>
</feature>
<dbReference type="SMART" id="SM00388">
    <property type="entry name" value="HisKA"/>
    <property type="match status" value="1"/>
</dbReference>